<feature type="coiled-coil region" evidence="1">
    <location>
        <begin position="18"/>
        <end position="113"/>
    </location>
</feature>
<protein>
    <submittedName>
        <fullName evidence="2">Uncharacterized protein</fullName>
    </submittedName>
</protein>
<reference evidence="2" key="1">
    <citation type="submission" date="2022-08" db="EMBL/GenBank/DDBJ databases">
        <title>Draft genome sequence of Lysinibacillus sp. strain KH24.</title>
        <authorList>
            <person name="Kanbe H."/>
            <person name="Itoh H."/>
        </authorList>
    </citation>
    <scope>NUCLEOTIDE SEQUENCE</scope>
    <source>
        <strain evidence="2">KH24</strain>
    </source>
</reference>
<dbReference type="Proteomes" id="UP001065593">
    <property type="component" value="Unassembled WGS sequence"/>
</dbReference>
<accession>A0ABQ5NMH5</accession>
<proteinExistence type="predicted"/>
<sequence>MENDIADINDPAQLQQMIIFLRAELAKYKSDMKRLKDSDYYSFVLRLERENIELLSQQKELLKQKKSYEKEIQNYRETIQRREEQRKKQMASIEGLLKEMTDLRTENTTLRMENYDVSIAKLESTLHQFMQDICKQLQDTQQKLLSTEPHQMEQQMQAIFIQALEFEEQLQRKLQLLEHMDQQLKHLANKIQTTRELKKDFG</sequence>
<feature type="coiled-coil region" evidence="1">
    <location>
        <begin position="163"/>
        <end position="197"/>
    </location>
</feature>
<keyword evidence="1" id="KW-0175">Coiled coil</keyword>
<comment type="caution">
    <text evidence="2">The sequence shown here is derived from an EMBL/GenBank/DDBJ whole genome shotgun (WGS) entry which is preliminary data.</text>
</comment>
<name>A0ABQ5NMH5_9BACI</name>
<dbReference type="RefSeq" id="WP_264989314.1">
    <property type="nucleotide sequence ID" value="NZ_BRZA01000003.1"/>
</dbReference>
<dbReference type="EMBL" id="BRZA01000003">
    <property type="protein sequence ID" value="GLC89513.1"/>
    <property type="molecule type" value="Genomic_DNA"/>
</dbReference>
<evidence type="ECO:0000313" key="3">
    <source>
        <dbReference type="Proteomes" id="UP001065593"/>
    </source>
</evidence>
<organism evidence="2 3">
    <name type="scientific">Lysinibacillus piscis</name>
    <dbReference type="NCBI Taxonomy" id="2518931"/>
    <lineage>
        <taxon>Bacteria</taxon>
        <taxon>Bacillati</taxon>
        <taxon>Bacillota</taxon>
        <taxon>Bacilli</taxon>
        <taxon>Bacillales</taxon>
        <taxon>Bacillaceae</taxon>
        <taxon>Lysinibacillus</taxon>
    </lineage>
</organism>
<evidence type="ECO:0000256" key="1">
    <source>
        <dbReference type="SAM" id="Coils"/>
    </source>
</evidence>
<evidence type="ECO:0000313" key="2">
    <source>
        <dbReference type="EMBL" id="GLC89513.1"/>
    </source>
</evidence>
<gene>
    <name evidence="2" type="ORF">LYSBPC_26400</name>
</gene>
<keyword evidence="3" id="KW-1185">Reference proteome</keyword>